<reference evidence="2 3" key="1">
    <citation type="journal article" date="2019" name="Sci. Data">
        <title>Hybrid genome assembly and annotation of Danionella translucida.</title>
        <authorList>
            <person name="Kadobianskyi M."/>
            <person name="Schulze L."/>
            <person name="Schuelke M."/>
            <person name="Judkewitz B."/>
        </authorList>
    </citation>
    <scope>NUCLEOTIDE SEQUENCE [LARGE SCALE GENOMIC DNA]</scope>
    <source>
        <strain evidence="2 3">Bolton</strain>
    </source>
</reference>
<dbReference type="PANTHER" id="PTHR15117">
    <property type="entry name" value="ATAXIN 7 RELATED"/>
    <property type="match status" value="1"/>
</dbReference>
<keyword evidence="3" id="KW-1185">Reference proteome</keyword>
<sequence>MSERADDDVRGEQQQQQRSRAARQLKQQPHFQRGEASTAMATVAERRSLPSPEIMLGQPWSSWVDAVKLYGNDGTELEESLKECGKNREAMRLCRDGK</sequence>
<dbReference type="STRING" id="623744.A0A553N0Z5"/>
<protein>
    <submittedName>
        <fullName evidence="2">Uncharacterized protein</fullName>
    </submittedName>
</protein>
<evidence type="ECO:0000313" key="2">
    <source>
        <dbReference type="EMBL" id="TRY59100.1"/>
    </source>
</evidence>
<dbReference type="EMBL" id="SRMA01027147">
    <property type="protein sequence ID" value="TRY59100.1"/>
    <property type="molecule type" value="Genomic_DNA"/>
</dbReference>
<dbReference type="OrthoDB" id="21678at2759"/>
<feature type="region of interest" description="Disordered" evidence="1">
    <location>
        <begin position="1"/>
        <end position="46"/>
    </location>
</feature>
<gene>
    <name evidence="2" type="ORF">DNTS_028635</name>
</gene>
<evidence type="ECO:0000256" key="1">
    <source>
        <dbReference type="SAM" id="MobiDB-lite"/>
    </source>
</evidence>
<feature type="compositionally biased region" description="Basic and acidic residues" evidence="1">
    <location>
        <begin position="1"/>
        <end position="11"/>
    </location>
</feature>
<dbReference type="InterPro" id="IPR052237">
    <property type="entry name" value="Ataxin-7-like_regulator"/>
</dbReference>
<feature type="compositionally biased region" description="Low complexity" evidence="1">
    <location>
        <begin position="13"/>
        <end position="28"/>
    </location>
</feature>
<organism evidence="2 3">
    <name type="scientific">Danionella cerebrum</name>
    <dbReference type="NCBI Taxonomy" id="2873325"/>
    <lineage>
        <taxon>Eukaryota</taxon>
        <taxon>Metazoa</taxon>
        <taxon>Chordata</taxon>
        <taxon>Craniata</taxon>
        <taxon>Vertebrata</taxon>
        <taxon>Euteleostomi</taxon>
        <taxon>Actinopterygii</taxon>
        <taxon>Neopterygii</taxon>
        <taxon>Teleostei</taxon>
        <taxon>Ostariophysi</taxon>
        <taxon>Cypriniformes</taxon>
        <taxon>Danionidae</taxon>
        <taxon>Danioninae</taxon>
        <taxon>Danionella</taxon>
    </lineage>
</organism>
<dbReference type="AlphaFoldDB" id="A0A553N0Z5"/>
<accession>A0A553N0Z5</accession>
<comment type="caution">
    <text evidence="2">The sequence shown here is derived from an EMBL/GenBank/DDBJ whole genome shotgun (WGS) entry which is preliminary data.</text>
</comment>
<dbReference type="Proteomes" id="UP000316079">
    <property type="component" value="Unassembled WGS sequence"/>
</dbReference>
<dbReference type="PANTHER" id="PTHR15117:SF2">
    <property type="entry name" value="ATAXIN-7"/>
    <property type="match status" value="1"/>
</dbReference>
<proteinExistence type="predicted"/>
<evidence type="ECO:0000313" key="3">
    <source>
        <dbReference type="Proteomes" id="UP000316079"/>
    </source>
</evidence>
<name>A0A553N0Z5_9TELE</name>